<dbReference type="RefSeq" id="WP_123261468.1">
    <property type="nucleotide sequence ID" value="NZ_RJTX01000001.1"/>
</dbReference>
<dbReference type="GO" id="GO:0005524">
    <property type="term" value="F:ATP binding"/>
    <property type="evidence" value="ECO:0007669"/>
    <property type="project" value="UniProtKB-UniRule"/>
</dbReference>
<organism evidence="10 12">
    <name type="scientific">Chryseobacterium daecheongense</name>
    <dbReference type="NCBI Taxonomy" id="192389"/>
    <lineage>
        <taxon>Bacteria</taxon>
        <taxon>Pseudomonadati</taxon>
        <taxon>Bacteroidota</taxon>
        <taxon>Flavobacteriia</taxon>
        <taxon>Flavobacteriales</taxon>
        <taxon>Weeksellaceae</taxon>
        <taxon>Chryseobacterium group</taxon>
        <taxon>Chryseobacterium</taxon>
    </lineage>
</organism>
<feature type="binding site" evidence="9">
    <location>
        <begin position="13"/>
        <end position="18"/>
    </location>
    <ligand>
        <name>ATP</name>
        <dbReference type="ChEBI" id="CHEBI:30616"/>
    </ligand>
</feature>
<evidence type="ECO:0000256" key="2">
    <source>
        <dbReference type="ARBA" id="ARBA00022598"/>
    </source>
</evidence>
<dbReference type="OrthoDB" id="9802097at2"/>
<sequence>MKERLFITGIGTGVGKTICSAVLTRYFDADYWKPIQSGDLHYTDSMTVKDLTGNHIFCHPETYRLQLAASPHQSAAEEGITITINDFNIPETQKSLIVEGAGGLMVPLSDTEFIIDLIEKLKLPVALVIKNYLGCINHSLLSMMTIKQRGLHLKYVILNGAFPTDTERIICNHIEKETAIIRIPELNTLTQENIDTALENLEIIQ</sequence>
<dbReference type="Proteomes" id="UP000295709">
    <property type="component" value="Unassembled WGS sequence"/>
</dbReference>
<dbReference type="Pfam" id="PF13500">
    <property type="entry name" value="AAA_26"/>
    <property type="match status" value="1"/>
</dbReference>
<dbReference type="AlphaFoldDB" id="A0A3N0W3X0"/>
<evidence type="ECO:0000256" key="7">
    <source>
        <dbReference type="ARBA" id="ARBA00022842"/>
    </source>
</evidence>
<dbReference type="GO" id="GO:0000287">
    <property type="term" value="F:magnesium ion binding"/>
    <property type="evidence" value="ECO:0007669"/>
    <property type="project" value="UniProtKB-UniRule"/>
</dbReference>
<keyword evidence="7 9" id="KW-0460">Magnesium</keyword>
<dbReference type="PIRSF" id="PIRSF006755">
    <property type="entry name" value="DTB_synth"/>
    <property type="match status" value="1"/>
</dbReference>
<keyword evidence="4 9" id="KW-0547">Nucleotide-binding</keyword>
<comment type="subunit">
    <text evidence="9">Homodimer.</text>
</comment>
<comment type="caution">
    <text evidence="9">Lacks conserved residue(s) required for the propagation of feature annotation.</text>
</comment>
<dbReference type="HAMAP" id="MF_00336">
    <property type="entry name" value="BioD"/>
    <property type="match status" value="1"/>
</dbReference>
<comment type="function">
    <text evidence="9">Catalyzes a mechanistically unusual reaction, the ATP-dependent insertion of CO2 between the N7 and N8 nitrogen atoms of 7,8-diaminopelargonic acid (DAPA, also called 7,8-diammoniononanoate) to form a ureido ring.</text>
</comment>
<gene>
    <name evidence="9 10" type="primary">bioD</name>
    <name evidence="11" type="ORF">BCF50_1091</name>
    <name evidence="10" type="ORF">EGI05_02410</name>
</gene>
<protein>
    <recommendedName>
        <fullName evidence="9">ATP-dependent dethiobiotin synthetase BioD</fullName>
        <ecNumber evidence="9">6.3.3.3</ecNumber>
    </recommendedName>
    <alternativeName>
        <fullName evidence="9">DTB synthetase</fullName>
        <shortName evidence="9">DTBS</shortName>
    </alternativeName>
    <alternativeName>
        <fullName evidence="9">Dethiobiotin synthase</fullName>
    </alternativeName>
</protein>
<dbReference type="UniPathway" id="UPA00078">
    <property type="reaction ID" value="UER00161"/>
</dbReference>
<comment type="catalytic activity">
    <reaction evidence="9">
        <text>(7R,8S)-7,8-diammoniononanoate + CO2 + ATP = (4R,5S)-dethiobiotin + ADP + phosphate + 3 H(+)</text>
        <dbReference type="Rhea" id="RHEA:15805"/>
        <dbReference type="ChEBI" id="CHEBI:15378"/>
        <dbReference type="ChEBI" id="CHEBI:16526"/>
        <dbReference type="ChEBI" id="CHEBI:30616"/>
        <dbReference type="ChEBI" id="CHEBI:43474"/>
        <dbReference type="ChEBI" id="CHEBI:149469"/>
        <dbReference type="ChEBI" id="CHEBI:149473"/>
        <dbReference type="ChEBI" id="CHEBI:456216"/>
        <dbReference type="EC" id="6.3.3.3"/>
    </reaction>
</comment>
<evidence type="ECO:0000313" key="10">
    <source>
        <dbReference type="EMBL" id="ROH99759.1"/>
    </source>
</evidence>
<dbReference type="NCBIfam" id="TIGR00347">
    <property type="entry name" value="bioD"/>
    <property type="match status" value="1"/>
</dbReference>
<feature type="binding site" evidence="9">
    <location>
        <position position="99"/>
    </location>
    <ligand>
        <name>Mg(2+)</name>
        <dbReference type="ChEBI" id="CHEBI:18420"/>
    </ligand>
</feature>
<dbReference type="CDD" id="cd03109">
    <property type="entry name" value="DTBS"/>
    <property type="match status" value="1"/>
</dbReference>
<feature type="binding site" evidence="9">
    <location>
        <position position="17"/>
    </location>
    <ligand>
        <name>Mg(2+)</name>
        <dbReference type="ChEBI" id="CHEBI:18420"/>
    </ligand>
</feature>
<dbReference type="InterPro" id="IPR004472">
    <property type="entry name" value="DTB_synth_BioD"/>
</dbReference>
<evidence type="ECO:0000313" key="13">
    <source>
        <dbReference type="Proteomes" id="UP000295709"/>
    </source>
</evidence>
<evidence type="ECO:0000313" key="12">
    <source>
        <dbReference type="Proteomes" id="UP000269375"/>
    </source>
</evidence>
<comment type="subcellular location">
    <subcellularLocation>
        <location evidence="9">Cytoplasm</location>
    </subcellularLocation>
</comment>
<keyword evidence="2 9" id="KW-0436">Ligase</keyword>
<dbReference type="EC" id="6.3.3.3" evidence="9"/>
<comment type="cofactor">
    <cofactor evidence="9">
        <name>Mg(2+)</name>
        <dbReference type="ChEBI" id="CHEBI:18420"/>
    </cofactor>
</comment>
<dbReference type="InterPro" id="IPR027417">
    <property type="entry name" value="P-loop_NTPase"/>
</dbReference>
<evidence type="ECO:0000256" key="8">
    <source>
        <dbReference type="ARBA" id="ARBA00047386"/>
    </source>
</evidence>
<keyword evidence="6 9" id="KW-0067">ATP-binding</keyword>
<keyword evidence="1 9" id="KW-0963">Cytoplasm</keyword>
<dbReference type="Gene3D" id="3.40.50.300">
    <property type="entry name" value="P-loop containing nucleotide triphosphate hydrolases"/>
    <property type="match status" value="1"/>
</dbReference>
<dbReference type="EMBL" id="SOQW01000001">
    <property type="protein sequence ID" value="TDX95314.1"/>
    <property type="molecule type" value="Genomic_DNA"/>
</dbReference>
<evidence type="ECO:0000256" key="9">
    <source>
        <dbReference type="HAMAP-Rule" id="MF_00336"/>
    </source>
</evidence>
<accession>A0A3N0W3X0</accession>
<feature type="binding site" evidence="9">
    <location>
        <begin position="99"/>
        <end position="102"/>
    </location>
    <ligand>
        <name>ATP</name>
        <dbReference type="ChEBI" id="CHEBI:30616"/>
    </ligand>
</feature>
<feature type="binding site" evidence="9">
    <location>
        <position position="44"/>
    </location>
    <ligand>
        <name>ATP</name>
        <dbReference type="ChEBI" id="CHEBI:30616"/>
    </ligand>
</feature>
<evidence type="ECO:0000256" key="1">
    <source>
        <dbReference type="ARBA" id="ARBA00022490"/>
    </source>
</evidence>
<proteinExistence type="inferred from homology"/>
<keyword evidence="13" id="KW-1185">Reference proteome</keyword>
<reference evidence="11 13" key="2">
    <citation type="submission" date="2019-03" db="EMBL/GenBank/DDBJ databases">
        <title>Genomic Encyclopedia of Archaeal and Bacterial Type Strains, Phase II (KMG-II): from individual species to whole genera.</title>
        <authorList>
            <person name="Goeker M."/>
        </authorList>
    </citation>
    <scope>NUCLEOTIDE SEQUENCE [LARGE SCALE GENOMIC DNA]</scope>
    <source>
        <strain evidence="11 13">DSM 15235</strain>
    </source>
</reference>
<comment type="caution">
    <text evidence="10">The sequence shown here is derived from an EMBL/GenBank/DDBJ whole genome shotgun (WGS) entry which is preliminary data.</text>
</comment>
<name>A0A3N0W3X0_9FLAO</name>
<dbReference type="GO" id="GO:0009102">
    <property type="term" value="P:biotin biosynthetic process"/>
    <property type="evidence" value="ECO:0007669"/>
    <property type="project" value="UniProtKB-UniRule"/>
</dbReference>
<dbReference type="EMBL" id="RJTX01000001">
    <property type="protein sequence ID" value="ROH99759.1"/>
    <property type="molecule type" value="Genomic_DNA"/>
</dbReference>
<dbReference type="PANTHER" id="PTHR43210">
    <property type="entry name" value="DETHIOBIOTIN SYNTHETASE"/>
    <property type="match status" value="1"/>
</dbReference>
<comment type="catalytic activity">
    <reaction evidence="8">
        <text>(7R,8S)-8-amino-7-(carboxyamino)nonanoate + ATP = (4R,5S)-dethiobiotin + ADP + phosphate + H(+)</text>
        <dbReference type="Rhea" id="RHEA:63684"/>
        <dbReference type="ChEBI" id="CHEBI:15378"/>
        <dbReference type="ChEBI" id="CHEBI:30616"/>
        <dbReference type="ChEBI" id="CHEBI:43474"/>
        <dbReference type="ChEBI" id="CHEBI:149470"/>
        <dbReference type="ChEBI" id="CHEBI:149473"/>
        <dbReference type="ChEBI" id="CHEBI:456216"/>
    </reaction>
</comment>
<evidence type="ECO:0000256" key="6">
    <source>
        <dbReference type="ARBA" id="ARBA00022840"/>
    </source>
</evidence>
<dbReference type="GO" id="GO:0005829">
    <property type="term" value="C:cytosol"/>
    <property type="evidence" value="ECO:0007669"/>
    <property type="project" value="TreeGrafter"/>
</dbReference>
<dbReference type="Proteomes" id="UP000269375">
    <property type="component" value="Unassembled WGS sequence"/>
</dbReference>
<evidence type="ECO:0000313" key="11">
    <source>
        <dbReference type="EMBL" id="TDX95314.1"/>
    </source>
</evidence>
<dbReference type="GO" id="GO:0004141">
    <property type="term" value="F:dethiobiotin synthase activity"/>
    <property type="evidence" value="ECO:0007669"/>
    <property type="project" value="UniProtKB-UniRule"/>
</dbReference>
<evidence type="ECO:0000256" key="3">
    <source>
        <dbReference type="ARBA" id="ARBA00022723"/>
    </source>
</evidence>
<comment type="pathway">
    <text evidence="9">Cofactor biosynthesis; biotin biosynthesis; biotin from 7,8-diaminononanoate: step 1/2.</text>
</comment>
<dbReference type="PANTHER" id="PTHR43210:SF2">
    <property type="entry name" value="ATP-DEPENDENT DETHIOBIOTIN SYNTHETASE BIOD 2"/>
    <property type="match status" value="1"/>
</dbReference>
<feature type="binding site" evidence="9">
    <location>
        <position position="37"/>
    </location>
    <ligand>
        <name>substrate</name>
    </ligand>
</feature>
<dbReference type="SUPFAM" id="SSF52540">
    <property type="entry name" value="P-loop containing nucleoside triphosphate hydrolases"/>
    <property type="match status" value="1"/>
</dbReference>
<feature type="binding site" evidence="9">
    <location>
        <position position="44"/>
    </location>
    <ligand>
        <name>Mg(2+)</name>
        <dbReference type="ChEBI" id="CHEBI:18420"/>
    </ligand>
</feature>
<evidence type="ECO:0000256" key="4">
    <source>
        <dbReference type="ARBA" id="ARBA00022741"/>
    </source>
</evidence>
<evidence type="ECO:0000256" key="5">
    <source>
        <dbReference type="ARBA" id="ARBA00022756"/>
    </source>
</evidence>
<reference evidence="10" key="1">
    <citation type="submission" date="2018-11" db="EMBL/GenBank/DDBJ databases">
        <title>Proposal to divide the Flavobacteriaceae and reorganize its genera based on Amino Acid Identity values calculated from whole genome sequences.</title>
        <authorList>
            <person name="Nicholson A.C."/>
            <person name="Gulvik C.A."/>
            <person name="Whitney A.M."/>
            <person name="Humrighouse B.W."/>
            <person name="Bell M."/>
            <person name="Holmes B."/>
            <person name="Steigerwalt A."/>
            <person name="Villarma A."/>
            <person name="Sheth M."/>
            <person name="Batra D."/>
            <person name="Pryor J."/>
            <person name="Bernardet J.-F."/>
            <person name="Hugo C."/>
            <person name="Kampfer P."/>
            <person name="Newman J."/>
            <person name="Mcquiston J.R."/>
        </authorList>
    </citation>
    <scope>NUCLEOTIDE SEQUENCE</scope>
    <source>
        <strain evidence="10">DSM 15235</strain>
    </source>
</reference>
<keyword evidence="5 9" id="KW-0093">Biotin biosynthesis</keyword>
<feature type="active site" evidence="9">
    <location>
        <position position="33"/>
    </location>
</feature>
<comment type="similarity">
    <text evidence="9">Belongs to the dethiobiotin synthetase family.</text>
</comment>
<keyword evidence="3 9" id="KW-0479">Metal-binding</keyword>